<dbReference type="OrthoDB" id="389074at2"/>
<evidence type="ECO:0000313" key="10">
    <source>
        <dbReference type="Proteomes" id="UP000215459"/>
    </source>
</evidence>
<accession>A0A235BBR6</accession>
<keyword evidence="9" id="KW-0808">Transferase</keyword>
<dbReference type="InterPro" id="IPR024169">
    <property type="entry name" value="SP_NH2Trfase/AEP_transaminase"/>
</dbReference>
<dbReference type="Gene3D" id="3.40.640.10">
    <property type="entry name" value="Type I PLP-dependent aspartate aminotransferase-like (Major domain)"/>
    <property type="match status" value="1"/>
</dbReference>
<dbReference type="SUPFAM" id="SSF53383">
    <property type="entry name" value="PLP-dependent transferases"/>
    <property type="match status" value="1"/>
</dbReference>
<dbReference type="GO" id="GO:0008453">
    <property type="term" value="F:alanine-glyoxylate transaminase activity"/>
    <property type="evidence" value="ECO:0007669"/>
    <property type="project" value="TreeGrafter"/>
</dbReference>
<gene>
    <name evidence="9" type="ORF">CHM34_01790</name>
</gene>
<keyword evidence="9" id="KW-0032">Aminotransferase</keyword>
<keyword evidence="3 5" id="KW-0663">Pyridoxal phosphate</keyword>
<evidence type="ECO:0000313" key="9">
    <source>
        <dbReference type="EMBL" id="OYD09751.1"/>
    </source>
</evidence>
<dbReference type="GO" id="GO:0019265">
    <property type="term" value="P:glycine biosynthetic process, by transamination of glyoxylate"/>
    <property type="evidence" value="ECO:0007669"/>
    <property type="project" value="TreeGrafter"/>
</dbReference>
<evidence type="ECO:0000256" key="4">
    <source>
        <dbReference type="PIRSR" id="PIRSR000524-1"/>
    </source>
</evidence>
<organism evidence="9 10">
    <name type="scientific">Paludifilum halophilum</name>
    <dbReference type="NCBI Taxonomy" id="1642702"/>
    <lineage>
        <taxon>Bacteria</taxon>
        <taxon>Bacillati</taxon>
        <taxon>Bacillota</taxon>
        <taxon>Bacilli</taxon>
        <taxon>Bacillales</taxon>
        <taxon>Thermoactinomycetaceae</taxon>
        <taxon>Paludifilum</taxon>
    </lineage>
</organism>
<dbReference type="InterPro" id="IPR015424">
    <property type="entry name" value="PyrdxlP-dep_Trfase"/>
</dbReference>
<feature type="binding site" evidence="4">
    <location>
        <position position="336"/>
    </location>
    <ligand>
        <name>substrate</name>
    </ligand>
</feature>
<reference evidence="9 10" key="1">
    <citation type="submission" date="2017-07" db="EMBL/GenBank/DDBJ databases">
        <title>The genome sequence of Paludifilum halophilum highlights mechanisms for microbial adaptation to high salt environemnts.</title>
        <authorList>
            <person name="Belbahri L."/>
        </authorList>
    </citation>
    <scope>NUCLEOTIDE SEQUENCE [LARGE SCALE GENOMIC DNA]</scope>
    <source>
        <strain evidence="9 10">DSM 102817</strain>
    </source>
</reference>
<feature type="domain" description="Aminotransferase class V" evidence="8">
    <location>
        <begin position="28"/>
        <end position="328"/>
    </location>
</feature>
<comment type="similarity">
    <text evidence="2 6">Belongs to the class-V pyridoxal-phosphate-dependent aminotransferase family.</text>
</comment>
<proteinExistence type="inferred from homology"/>
<name>A0A235BBR6_9BACL</name>
<evidence type="ECO:0000259" key="8">
    <source>
        <dbReference type="Pfam" id="PF00266"/>
    </source>
</evidence>
<dbReference type="RefSeq" id="WP_094262852.1">
    <property type="nucleotide sequence ID" value="NZ_NOWF01000001.1"/>
</dbReference>
<dbReference type="InterPro" id="IPR020578">
    <property type="entry name" value="Aminotrans_V_PyrdxlP_BS"/>
</dbReference>
<protein>
    <submittedName>
        <fullName evidence="9">Aminotransferase</fullName>
    </submittedName>
</protein>
<dbReference type="InterPro" id="IPR015421">
    <property type="entry name" value="PyrdxlP-dep_Trfase_major"/>
</dbReference>
<dbReference type="Proteomes" id="UP000215459">
    <property type="component" value="Unassembled WGS sequence"/>
</dbReference>
<dbReference type="PANTHER" id="PTHR21152">
    <property type="entry name" value="AMINOTRANSFERASE CLASS V"/>
    <property type="match status" value="1"/>
</dbReference>
<keyword evidence="10" id="KW-1185">Reference proteome</keyword>
<feature type="modified residue" description="N6-(pyridoxal phosphate)lysine" evidence="5">
    <location>
        <position position="193"/>
    </location>
</feature>
<sequence>MLQDKFRLQIPGPTPVPPRVQQAMAQPMIGHRDPDCSRLVQECSRRLQPVLGAREPVLPLTSSGTSALEAAVVNTVSPGEEAAVVVTGAFGDRFAKILKRYQVQLHRLDLPWGEACPPETLASFLKEHPGVKAVFLTYCETSTGVLNPVEELAATVRQLTDALVIVDGVSCVGAVPAKAEAWGIDILVTGSQKALMLPAGLSFAAVSERAWQVIEKNPQPRFYLDFQAYRNHLEKDTTPFTPAVSLLFGLREVLDMIEEEGLEKVFQRHRLMMKMTREGIKAMGLSPLTSDEAASPTVTAVQGGKSWSPEDLRKELRRLGIRLAGGQQHLKGKIFRIGHMGYHDPLDILAALSAIEIAGVRIGAPVDSGAGIKAAEEEWIQCTEF</sequence>
<evidence type="ECO:0000256" key="7">
    <source>
        <dbReference type="RuleBase" id="RU004504"/>
    </source>
</evidence>
<dbReference type="PROSITE" id="PS00595">
    <property type="entry name" value="AA_TRANSFER_CLASS_5"/>
    <property type="match status" value="1"/>
</dbReference>
<dbReference type="Gene3D" id="3.90.1150.10">
    <property type="entry name" value="Aspartate Aminotransferase, domain 1"/>
    <property type="match status" value="1"/>
</dbReference>
<dbReference type="Pfam" id="PF00266">
    <property type="entry name" value="Aminotran_5"/>
    <property type="match status" value="1"/>
</dbReference>
<dbReference type="EMBL" id="NOWF01000001">
    <property type="protein sequence ID" value="OYD09751.1"/>
    <property type="molecule type" value="Genomic_DNA"/>
</dbReference>
<dbReference type="GO" id="GO:0004760">
    <property type="term" value="F:L-serine-pyruvate transaminase activity"/>
    <property type="evidence" value="ECO:0007669"/>
    <property type="project" value="TreeGrafter"/>
</dbReference>
<evidence type="ECO:0000256" key="6">
    <source>
        <dbReference type="RuleBase" id="RU004075"/>
    </source>
</evidence>
<evidence type="ECO:0000256" key="5">
    <source>
        <dbReference type="PIRSR" id="PIRSR000524-50"/>
    </source>
</evidence>
<evidence type="ECO:0000256" key="3">
    <source>
        <dbReference type="ARBA" id="ARBA00022898"/>
    </source>
</evidence>
<comment type="cofactor">
    <cofactor evidence="1 5 7">
        <name>pyridoxal 5'-phosphate</name>
        <dbReference type="ChEBI" id="CHEBI:597326"/>
    </cofactor>
</comment>
<dbReference type="PANTHER" id="PTHR21152:SF40">
    <property type="entry name" value="ALANINE--GLYOXYLATE AMINOTRANSFERASE"/>
    <property type="match status" value="1"/>
</dbReference>
<dbReference type="InterPro" id="IPR000192">
    <property type="entry name" value="Aminotrans_V_dom"/>
</dbReference>
<dbReference type="PIRSF" id="PIRSF000524">
    <property type="entry name" value="SPT"/>
    <property type="match status" value="1"/>
</dbReference>
<evidence type="ECO:0000256" key="1">
    <source>
        <dbReference type="ARBA" id="ARBA00001933"/>
    </source>
</evidence>
<evidence type="ECO:0000256" key="2">
    <source>
        <dbReference type="ARBA" id="ARBA00009236"/>
    </source>
</evidence>
<dbReference type="InterPro" id="IPR015422">
    <property type="entry name" value="PyrdxlP-dep_Trfase_small"/>
</dbReference>
<comment type="caution">
    <text evidence="9">The sequence shown here is derived from an EMBL/GenBank/DDBJ whole genome shotgun (WGS) entry which is preliminary data.</text>
</comment>
<dbReference type="AlphaFoldDB" id="A0A235BBR6"/>